<evidence type="ECO:0000313" key="6">
    <source>
        <dbReference type="EMBL" id="TCL54115.1"/>
    </source>
</evidence>
<dbReference type="InterPro" id="IPR002052">
    <property type="entry name" value="DNA_methylase_N6_adenine_CS"/>
</dbReference>
<dbReference type="Proteomes" id="UP000295718">
    <property type="component" value="Unassembled WGS sequence"/>
</dbReference>
<dbReference type="Gene3D" id="3.40.50.150">
    <property type="entry name" value="Vaccinia Virus protein VP39"/>
    <property type="match status" value="1"/>
</dbReference>
<reference evidence="6 7" key="1">
    <citation type="submission" date="2019-03" db="EMBL/GenBank/DDBJ databases">
        <title>Genomic Encyclopedia of Type Strains, Phase IV (KMG-IV): sequencing the most valuable type-strain genomes for metagenomic binning, comparative biology and taxonomic classification.</title>
        <authorList>
            <person name="Goeker M."/>
        </authorList>
    </citation>
    <scope>NUCLEOTIDE SEQUENCE [LARGE SCALE GENOMIC DNA]</scope>
    <source>
        <strain evidence="6 7">DSM 100556</strain>
    </source>
</reference>
<evidence type="ECO:0000256" key="1">
    <source>
        <dbReference type="ARBA" id="ARBA00011900"/>
    </source>
</evidence>
<evidence type="ECO:0000256" key="2">
    <source>
        <dbReference type="ARBA" id="ARBA00022603"/>
    </source>
</evidence>
<name>A0A4R1QP94_9FIRM</name>
<dbReference type="Pfam" id="PF02086">
    <property type="entry name" value="MethyltransfD12"/>
    <property type="match status" value="1"/>
</dbReference>
<keyword evidence="2 6" id="KW-0489">Methyltransferase</keyword>
<accession>A0A4R1QP94</accession>
<dbReference type="RefSeq" id="WP_242843323.1">
    <property type="nucleotide sequence ID" value="NZ_JPNB01000002.1"/>
</dbReference>
<organism evidence="6 7">
    <name type="scientific">Kineothrix alysoides</name>
    <dbReference type="NCBI Taxonomy" id="1469948"/>
    <lineage>
        <taxon>Bacteria</taxon>
        <taxon>Bacillati</taxon>
        <taxon>Bacillota</taxon>
        <taxon>Clostridia</taxon>
        <taxon>Lachnospirales</taxon>
        <taxon>Lachnospiraceae</taxon>
        <taxon>Kineothrix</taxon>
    </lineage>
</organism>
<dbReference type="GO" id="GO:0009007">
    <property type="term" value="F:site-specific DNA-methyltransferase (adenine-specific) activity"/>
    <property type="evidence" value="ECO:0007669"/>
    <property type="project" value="UniProtKB-EC"/>
</dbReference>
<keyword evidence="4" id="KW-0949">S-adenosyl-L-methionine</keyword>
<dbReference type="GO" id="GO:0043565">
    <property type="term" value="F:sequence-specific DNA binding"/>
    <property type="evidence" value="ECO:0007669"/>
    <property type="project" value="TreeGrafter"/>
</dbReference>
<proteinExistence type="predicted"/>
<dbReference type="SUPFAM" id="SSF53335">
    <property type="entry name" value="S-adenosyl-L-methionine-dependent methyltransferases"/>
    <property type="match status" value="1"/>
</dbReference>
<dbReference type="EC" id="2.1.1.72" evidence="1"/>
<comment type="catalytic activity">
    <reaction evidence="5">
        <text>a 2'-deoxyadenosine in DNA + S-adenosyl-L-methionine = an N(6)-methyl-2'-deoxyadenosine in DNA + S-adenosyl-L-homocysteine + H(+)</text>
        <dbReference type="Rhea" id="RHEA:15197"/>
        <dbReference type="Rhea" id="RHEA-COMP:12418"/>
        <dbReference type="Rhea" id="RHEA-COMP:12419"/>
        <dbReference type="ChEBI" id="CHEBI:15378"/>
        <dbReference type="ChEBI" id="CHEBI:57856"/>
        <dbReference type="ChEBI" id="CHEBI:59789"/>
        <dbReference type="ChEBI" id="CHEBI:90615"/>
        <dbReference type="ChEBI" id="CHEBI:90616"/>
        <dbReference type="EC" id="2.1.1.72"/>
    </reaction>
</comment>
<keyword evidence="7" id="KW-1185">Reference proteome</keyword>
<dbReference type="GO" id="GO:0009307">
    <property type="term" value="P:DNA restriction-modification system"/>
    <property type="evidence" value="ECO:0007669"/>
    <property type="project" value="InterPro"/>
</dbReference>
<keyword evidence="3 6" id="KW-0808">Transferase</keyword>
<evidence type="ECO:0000256" key="3">
    <source>
        <dbReference type="ARBA" id="ARBA00022679"/>
    </source>
</evidence>
<evidence type="ECO:0000256" key="4">
    <source>
        <dbReference type="ARBA" id="ARBA00022691"/>
    </source>
</evidence>
<comment type="caution">
    <text evidence="6">The sequence shown here is derived from an EMBL/GenBank/DDBJ whole genome shotgun (WGS) entry which is preliminary data.</text>
</comment>
<evidence type="ECO:0000256" key="5">
    <source>
        <dbReference type="ARBA" id="ARBA00047942"/>
    </source>
</evidence>
<dbReference type="InterPro" id="IPR029063">
    <property type="entry name" value="SAM-dependent_MTases_sf"/>
</dbReference>
<dbReference type="STRING" id="1469948.GCA_000732725_03242"/>
<dbReference type="GO" id="GO:0032259">
    <property type="term" value="P:methylation"/>
    <property type="evidence" value="ECO:0007669"/>
    <property type="project" value="UniProtKB-KW"/>
</dbReference>
<dbReference type="AlphaFoldDB" id="A0A4R1QP94"/>
<evidence type="ECO:0000313" key="7">
    <source>
        <dbReference type="Proteomes" id="UP000295718"/>
    </source>
</evidence>
<dbReference type="PROSITE" id="PS00092">
    <property type="entry name" value="N6_MTASE"/>
    <property type="match status" value="1"/>
</dbReference>
<dbReference type="GO" id="GO:0006298">
    <property type="term" value="P:mismatch repair"/>
    <property type="evidence" value="ECO:0007669"/>
    <property type="project" value="TreeGrafter"/>
</dbReference>
<dbReference type="InterPro" id="IPR012327">
    <property type="entry name" value="MeTrfase_D12"/>
</dbReference>
<dbReference type="EMBL" id="SLUO01000022">
    <property type="protein sequence ID" value="TCL54115.1"/>
    <property type="molecule type" value="Genomic_DNA"/>
</dbReference>
<dbReference type="PANTHER" id="PTHR30481">
    <property type="entry name" value="DNA ADENINE METHYLASE"/>
    <property type="match status" value="1"/>
</dbReference>
<sequence length="341" mass="39313">MPEKEKVMVVTLMRSDLYDAAGYAGAYLKLPAGRDEIKDALDRARISDGQPYKIMECFNSQGEEMSIIPDDPSLAELNFLARRVSEMDGHDRITFTGCALMGKGNMGMRDLINQTYNLDDAHAVPAKNDRELGKFYVDNDFIDAVNNVPPAYQRAAAFYKLVRYSYGSGCTSYGCQPFDIRKTFHLIWQGSRRLKDVMIENKDFEALIRQYDRDNAFIYCDPPYYQTEGHYAVEFRKEDHARLRDTLSTCRGRWLVSYNDCEFIRELYADFNIEAVSRINNLAQRYDNGCEYAEVLISNYDTGERERDRPTQLGLFDSADYYGLDIGPFNTNKEEIQNETD</sequence>
<protein>
    <recommendedName>
        <fullName evidence="1">site-specific DNA-methyltransferase (adenine-specific)</fullName>
        <ecNumber evidence="1">2.1.1.72</ecNumber>
    </recommendedName>
</protein>
<dbReference type="GO" id="GO:1904047">
    <property type="term" value="F:S-adenosyl-L-methionine binding"/>
    <property type="evidence" value="ECO:0007669"/>
    <property type="project" value="TreeGrafter"/>
</dbReference>
<gene>
    <name evidence="6" type="ORF">EDD76_12232</name>
</gene>